<feature type="region of interest" description="Disordered" evidence="1">
    <location>
        <begin position="1"/>
        <end position="24"/>
    </location>
</feature>
<reference evidence="2" key="2">
    <citation type="submission" date="2020-09" db="EMBL/GenBank/DDBJ databases">
        <authorList>
            <person name="Sun Q."/>
            <person name="Kim S."/>
        </authorList>
    </citation>
    <scope>NUCLEOTIDE SEQUENCE</scope>
    <source>
        <strain evidence="2">KCTC 12711</strain>
    </source>
</reference>
<protein>
    <submittedName>
        <fullName evidence="2">Uncharacterized protein</fullName>
    </submittedName>
</protein>
<name>A0A918S3J2_9GAMM</name>
<reference evidence="2" key="1">
    <citation type="journal article" date="2014" name="Int. J. Syst. Evol. Microbiol.">
        <title>Complete genome sequence of Corynebacterium casei LMG S-19264T (=DSM 44701T), isolated from a smear-ripened cheese.</title>
        <authorList>
            <consortium name="US DOE Joint Genome Institute (JGI-PGF)"/>
            <person name="Walter F."/>
            <person name="Albersmeier A."/>
            <person name="Kalinowski J."/>
            <person name="Ruckert C."/>
        </authorList>
    </citation>
    <scope>NUCLEOTIDE SEQUENCE</scope>
    <source>
        <strain evidence="2">KCTC 12711</strain>
    </source>
</reference>
<proteinExistence type="predicted"/>
<keyword evidence="3" id="KW-1185">Reference proteome</keyword>
<evidence type="ECO:0000313" key="2">
    <source>
        <dbReference type="EMBL" id="GHA18968.1"/>
    </source>
</evidence>
<evidence type="ECO:0000256" key="1">
    <source>
        <dbReference type="SAM" id="MobiDB-lite"/>
    </source>
</evidence>
<evidence type="ECO:0000313" key="3">
    <source>
        <dbReference type="Proteomes" id="UP000614811"/>
    </source>
</evidence>
<dbReference type="AlphaFoldDB" id="A0A918S3J2"/>
<gene>
    <name evidence="2" type="ORF">GCM10008090_30820</name>
</gene>
<sequence length="56" mass="6226">MKENSTETDLKQEALLSPQTIGDDVPKAIAMAIESVTRDPDPTLSHYDFSDHTNHN</sequence>
<feature type="compositionally biased region" description="Basic and acidic residues" evidence="1">
    <location>
        <begin position="1"/>
        <end position="12"/>
    </location>
</feature>
<feature type="region of interest" description="Disordered" evidence="1">
    <location>
        <begin position="36"/>
        <end position="56"/>
    </location>
</feature>
<dbReference type="RefSeq" id="WP_189402605.1">
    <property type="nucleotide sequence ID" value="NZ_BMXA01000007.1"/>
</dbReference>
<dbReference type="EMBL" id="BMXA01000007">
    <property type="protein sequence ID" value="GHA18968.1"/>
    <property type="molecule type" value="Genomic_DNA"/>
</dbReference>
<accession>A0A918S3J2</accession>
<comment type="caution">
    <text evidence="2">The sequence shown here is derived from an EMBL/GenBank/DDBJ whole genome shotgun (WGS) entry which is preliminary data.</text>
</comment>
<dbReference type="Proteomes" id="UP000614811">
    <property type="component" value="Unassembled WGS sequence"/>
</dbReference>
<organism evidence="2 3">
    <name type="scientific">Arenicella chitinivorans</name>
    <dbReference type="NCBI Taxonomy" id="1329800"/>
    <lineage>
        <taxon>Bacteria</taxon>
        <taxon>Pseudomonadati</taxon>
        <taxon>Pseudomonadota</taxon>
        <taxon>Gammaproteobacteria</taxon>
        <taxon>Arenicellales</taxon>
        <taxon>Arenicellaceae</taxon>
        <taxon>Arenicella</taxon>
    </lineage>
</organism>